<feature type="domain" description="Cytochrome c" evidence="7">
    <location>
        <begin position="25"/>
        <end position="106"/>
    </location>
</feature>
<reference evidence="8 9" key="1">
    <citation type="journal article" date="2008" name="Int. J. Syst. Evol. Microbiol.">
        <title>Amphritea japonica sp. nov. and Amphritea balenae sp. nov., isolated from the sediment adjacent to sperm whale carcasses off Kagoshima, Japan.</title>
        <authorList>
            <person name="Miyazaki M."/>
            <person name="Nogi Y."/>
            <person name="Fujiwara Y."/>
            <person name="Kawato M."/>
            <person name="Nagahama T."/>
            <person name="Kubokawa K."/>
            <person name="Horikoshi K."/>
        </authorList>
    </citation>
    <scope>NUCLEOTIDE SEQUENCE [LARGE SCALE GENOMIC DNA]</scope>
    <source>
        <strain evidence="8 9">ATCC BAA-1530</strain>
    </source>
</reference>
<organism evidence="8 9">
    <name type="scientific">Amphritea japonica ATCC BAA-1530</name>
    <dbReference type="NCBI Taxonomy" id="1278309"/>
    <lineage>
        <taxon>Bacteria</taxon>
        <taxon>Pseudomonadati</taxon>
        <taxon>Pseudomonadota</taxon>
        <taxon>Gammaproteobacteria</taxon>
        <taxon>Oceanospirillales</taxon>
        <taxon>Oceanospirillaceae</taxon>
        <taxon>Amphritea</taxon>
    </lineage>
</organism>
<protein>
    <submittedName>
        <fullName evidence="8">Sulfide dehydrogenase, cytochrome subunit</fullName>
    </submittedName>
</protein>
<dbReference type="GO" id="GO:0009055">
    <property type="term" value="F:electron transfer activity"/>
    <property type="evidence" value="ECO:0007669"/>
    <property type="project" value="InterPro"/>
</dbReference>
<evidence type="ECO:0000256" key="1">
    <source>
        <dbReference type="ARBA" id="ARBA00022448"/>
    </source>
</evidence>
<keyword evidence="9" id="KW-1185">Reference proteome</keyword>
<gene>
    <name evidence="8" type="primary">fccA</name>
    <name evidence="8" type="ORF">AMJAP_1602</name>
</gene>
<evidence type="ECO:0000256" key="5">
    <source>
        <dbReference type="ARBA" id="ARBA00023004"/>
    </source>
</evidence>
<dbReference type="AlphaFoldDB" id="A0A7R6PA28"/>
<keyword evidence="1" id="KW-0813">Transport</keyword>
<evidence type="ECO:0000313" key="9">
    <source>
        <dbReference type="Proteomes" id="UP000595663"/>
    </source>
</evidence>
<evidence type="ECO:0000256" key="6">
    <source>
        <dbReference type="PROSITE-ProRule" id="PRU00433"/>
    </source>
</evidence>
<dbReference type="RefSeq" id="WP_019621809.1">
    <property type="nucleotide sequence ID" value="NZ_AP014545.1"/>
</dbReference>
<keyword evidence="2 6" id="KW-0349">Heme</keyword>
<dbReference type="GO" id="GO:0046872">
    <property type="term" value="F:metal ion binding"/>
    <property type="evidence" value="ECO:0007669"/>
    <property type="project" value="UniProtKB-KW"/>
</dbReference>
<dbReference type="EMBL" id="AP014545">
    <property type="protein sequence ID" value="BBB26197.1"/>
    <property type="molecule type" value="Genomic_DNA"/>
</dbReference>
<dbReference type="SUPFAM" id="SSF46626">
    <property type="entry name" value="Cytochrome c"/>
    <property type="match status" value="1"/>
</dbReference>
<dbReference type="OrthoDB" id="188778at2"/>
<dbReference type="PANTHER" id="PTHR33751">
    <property type="entry name" value="CBB3-TYPE CYTOCHROME C OXIDASE SUBUNIT FIXP"/>
    <property type="match status" value="1"/>
</dbReference>
<keyword evidence="3 6" id="KW-0479">Metal-binding</keyword>
<proteinExistence type="predicted"/>
<dbReference type="PANTHER" id="PTHR33751:SF9">
    <property type="entry name" value="CYTOCHROME C4"/>
    <property type="match status" value="1"/>
</dbReference>
<keyword evidence="4" id="KW-0249">Electron transport</keyword>
<evidence type="ECO:0000256" key="4">
    <source>
        <dbReference type="ARBA" id="ARBA00022982"/>
    </source>
</evidence>
<evidence type="ECO:0000256" key="3">
    <source>
        <dbReference type="ARBA" id="ARBA00022723"/>
    </source>
</evidence>
<dbReference type="Gene3D" id="1.10.760.10">
    <property type="entry name" value="Cytochrome c-like domain"/>
    <property type="match status" value="1"/>
</dbReference>
<keyword evidence="5 6" id="KW-0408">Iron</keyword>
<evidence type="ECO:0000256" key="2">
    <source>
        <dbReference type="ARBA" id="ARBA00022617"/>
    </source>
</evidence>
<evidence type="ECO:0000313" key="8">
    <source>
        <dbReference type="EMBL" id="BBB26197.1"/>
    </source>
</evidence>
<sequence length="111" mass="12111">MSPFSTGFSSKLAIISVIFILPLNSAVAEDPTVNRMIAAQCAQCHGTNGYARGSYPDLGGDEAKDQADHLLDMKGEDRAEDIMDHQALGYTNDQIRRIAQYYSTLPENGDD</sequence>
<dbReference type="InterPro" id="IPR036909">
    <property type="entry name" value="Cyt_c-like_dom_sf"/>
</dbReference>
<dbReference type="Proteomes" id="UP000595663">
    <property type="component" value="Chromosome"/>
</dbReference>
<dbReference type="InterPro" id="IPR050597">
    <property type="entry name" value="Cytochrome_c_Oxidase_Subunit"/>
</dbReference>
<accession>A0A7R6PA28</accession>
<name>A0A7R6PA28_9GAMM</name>
<evidence type="ECO:0000259" key="7">
    <source>
        <dbReference type="PROSITE" id="PS51007"/>
    </source>
</evidence>
<dbReference type="GO" id="GO:0020037">
    <property type="term" value="F:heme binding"/>
    <property type="evidence" value="ECO:0007669"/>
    <property type="project" value="InterPro"/>
</dbReference>
<dbReference type="KEGG" id="ajp:AMJAP_1602"/>
<dbReference type="InterPro" id="IPR009056">
    <property type="entry name" value="Cyt_c-like_dom"/>
</dbReference>
<dbReference type="PROSITE" id="PS51007">
    <property type="entry name" value="CYTC"/>
    <property type="match status" value="1"/>
</dbReference>